<sequence>MKLALIFLVSALVVVSQQQFLRARPRGLVWWSPMDNYHQLSNPYDDYQPEEIPVSRSSYAFRRQQFRPSRPVVYVPQNEEVNGQADFVPAADENEHVEYPDTQSRISSFKAFKNGGRFFYSSTVNNPFFKTATFTLTSTVTTLASIVLCVPSNNLVAVPSPTCAGRKKREIEDSEDNQFPIAPSETLKLVPTSLPSLDGVREARQAPSVQQQSLDHLISSKDVGVVSPVASLAEKDQQANRDKRFFGGGIVASTTVTSYSFIGATVTSTVILDPTGKNVAPCLPAGYVVCA</sequence>
<keyword evidence="3" id="KW-1185">Reference proteome</keyword>
<dbReference type="AlphaFoldDB" id="E9H5D3"/>
<keyword evidence="1" id="KW-0732">Signal</keyword>
<dbReference type="PhylomeDB" id="E9H5D3"/>
<dbReference type="HOGENOM" id="CLU_947522_0_0_1"/>
<dbReference type="EMBL" id="GL732594">
    <property type="protein sequence ID" value="EFX72939.1"/>
    <property type="molecule type" value="Genomic_DNA"/>
</dbReference>
<organism evidence="2 3">
    <name type="scientific">Daphnia pulex</name>
    <name type="common">Water flea</name>
    <dbReference type="NCBI Taxonomy" id="6669"/>
    <lineage>
        <taxon>Eukaryota</taxon>
        <taxon>Metazoa</taxon>
        <taxon>Ecdysozoa</taxon>
        <taxon>Arthropoda</taxon>
        <taxon>Crustacea</taxon>
        <taxon>Branchiopoda</taxon>
        <taxon>Diplostraca</taxon>
        <taxon>Cladocera</taxon>
        <taxon>Anomopoda</taxon>
        <taxon>Daphniidae</taxon>
        <taxon>Daphnia</taxon>
    </lineage>
</organism>
<evidence type="ECO:0000313" key="3">
    <source>
        <dbReference type="Proteomes" id="UP000000305"/>
    </source>
</evidence>
<feature type="chain" id="PRO_5003240843" evidence="1">
    <location>
        <begin position="18"/>
        <end position="291"/>
    </location>
</feature>
<dbReference type="InParanoid" id="E9H5D3"/>
<reference evidence="2 3" key="1">
    <citation type="journal article" date="2011" name="Science">
        <title>The ecoresponsive genome of Daphnia pulex.</title>
        <authorList>
            <person name="Colbourne J.K."/>
            <person name="Pfrender M.E."/>
            <person name="Gilbert D."/>
            <person name="Thomas W.K."/>
            <person name="Tucker A."/>
            <person name="Oakley T.H."/>
            <person name="Tokishita S."/>
            <person name="Aerts A."/>
            <person name="Arnold G.J."/>
            <person name="Basu M.K."/>
            <person name="Bauer D.J."/>
            <person name="Caceres C.E."/>
            <person name="Carmel L."/>
            <person name="Casola C."/>
            <person name="Choi J.H."/>
            <person name="Detter J.C."/>
            <person name="Dong Q."/>
            <person name="Dusheyko S."/>
            <person name="Eads B.D."/>
            <person name="Frohlich T."/>
            <person name="Geiler-Samerotte K.A."/>
            <person name="Gerlach D."/>
            <person name="Hatcher P."/>
            <person name="Jogdeo S."/>
            <person name="Krijgsveld J."/>
            <person name="Kriventseva E.V."/>
            <person name="Kultz D."/>
            <person name="Laforsch C."/>
            <person name="Lindquist E."/>
            <person name="Lopez J."/>
            <person name="Manak J.R."/>
            <person name="Muller J."/>
            <person name="Pangilinan J."/>
            <person name="Patwardhan R.P."/>
            <person name="Pitluck S."/>
            <person name="Pritham E.J."/>
            <person name="Rechtsteiner A."/>
            <person name="Rho M."/>
            <person name="Rogozin I.B."/>
            <person name="Sakarya O."/>
            <person name="Salamov A."/>
            <person name="Schaack S."/>
            <person name="Shapiro H."/>
            <person name="Shiga Y."/>
            <person name="Skalitzky C."/>
            <person name="Smith Z."/>
            <person name="Souvorov A."/>
            <person name="Sung W."/>
            <person name="Tang Z."/>
            <person name="Tsuchiya D."/>
            <person name="Tu H."/>
            <person name="Vos H."/>
            <person name="Wang M."/>
            <person name="Wolf Y.I."/>
            <person name="Yamagata H."/>
            <person name="Yamada T."/>
            <person name="Ye Y."/>
            <person name="Shaw J.R."/>
            <person name="Andrews J."/>
            <person name="Crease T.J."/>
            <person name="Tang H."/>
            <person name="Lucas S.M."/>
            <person name="Robertson H.M."/>
            <person name="Bork P."/>
            <person name="Koonin E.V."/>
            <person name="Zdobnov E.M."/>
            <person name="Grigoriev I.V."/>
            <person name="Lynch M."/>
            <person name="Boore J.L."/>
        </authorList>
    </citation>
    <scope>NUCLEOTIDE SEQUENCE [LARGE SCALE GENOMIC DNA]</scope>
</reference>
<proteinExistence type="predicted"/>
<accession>E9H5D3</accession>
<evidence type="ECO:0000256" key="1">
    <source>
        <dbReference type="SAM" id="SignalP"/>
    </source>
</evidence>
<name>E9H5D3_DAPPU</name>
<feature type="signal peptide" evidence="1">
    <location>
        <begin position="1"/>
        <end position="17"/>
    </location>
</feature>
<evidence type="ECO:0000313" key="2">
    <source>
        <dbReference type="EMBL" id="EFX72939.1"/>
    </source>
</evidence>
<dbReference type="OrthoDB" id="6356127at2759"/>
<gene>
    <name evidence="2" type="ORF">DAPPUDRAFT_308017</name>
</gene>
<dbReference type="KEGG" id="dpx:DAPPUDRAFT_308017"/>
<protein>
    <submittedName>
        <fullName evidence="2">Uncharacterized protein</fullName>
    </submittedName>
</protein>
<dbReference type="Proteomes" id="UP000000305">
    <property type="component" value="Unassembled WGS sequence"/>
</dbReference>